<evidence type="ECO:0000313" key="1">
    <source>
        <dbReference type="EnsemblMetazoa" id="GPAI020333-PA"/>
    </source>
</evidence>
<dbReference type="EnsemblMetazoa" id="GPAI020333-RA">
    <property type="protein sequence ID" value="GPAI020333-PA"/>
    <property type="gene ID" value="GPAI020333"/>
</dbReference>
<dbReference type="AlphaFoldDB" id="A0A1A9ZNR9"/>
<name>A0A1A9ZNR9_GLOPL</name>
<organism evidence="1 2">
    <name type="scientific">Glossina pallidipes</name>
    <name type="common">Tsetse fly</name>
    <dbReference type="NCBI Taxonomy" id="7398"/>
    <lineage>
        <taxon>Eukaryota</taxon>
        <taxon>Metazoa</taxon>
        <taxon>Ecdysozoa</taxon>
        <taxon>Arthropoda</taxon>
        <taxon>Hexapoda</taxon>
        <taxon>Insecta</taxon>
        <taxon>Pterygota</taxon>
        <taxon>Neoptera</taxon>
        <taxon>Endopterygota</taxon>
        <taxon>Diptera</taxon>
        <taxon>Brachycera</taxon>
        <taxon>Muscomorpha</taxon>
        <taxon>Hippoboscoidea</taxon>
        <taxon>Glossinidae</taxon>
        <taxon>Glossina</taxon>
    </lineage>
</organism>
<sequence length="176" mass="20395">MFIKNVKQESCHWPATNTTPVQSIMIIRNSTPNMTLCSSAFHVALCFVYDMPGDHFLKYLAETLKTNRYSCIFHNMVCFICGKKERYCQFQPIGNVRQAETSRNSCQTGLQQVFYFGIETFGVRVAAKPGHFTHIHFCNALETFQMSFTYLLKIIIELKRSLEIVEQHDEVTIRHP</sequence>
<proteinExistence type="predicted"/>
<protein>
    <submittedName>
        <fullName evidence="1">Uncharacterized protein</fullName>
    </submittedName>
</protein>
<evidence type="ECO:0000313" key="2">
    <source>
        <dbReference type="Proteomes" id="UP000092445"/>
    </source>
</evidence>
<keyword evidence="2" id="KW-1185">Reference proteome</keyword>
<dbReference type="STRING" id="7398.A0A1A9ZNR9"/>
<accession>A0A1A9ZNR9</accession>
<dbReference type="Proteomes" id="UP000092445">
    <property type="component" value="Unassembled WGS sequence"/>
</dbReference>
<reference evidence="2" key="1">
    <citation type="submission" date="2014-03" db="EMBL/GenBank/DDBJ databases">
        <authorList>
            <person name="Aksoy S."/>
            <person name="Warren W."/>
            <person name="Wilson R.K."/>
        </authorList>
    </citation>
    <scope>NUCLEOTIDE SEQUENCE [LARGE SCALE GENOMIC DNA]</scope>
    <source>
        <strain evidence="2">IAEA</strain>
    </source>
</reference>
<dbReference type="VEuPathDB" id="VectorBase:GPAI020333"/>
<reference evidence="1" key="2">
    <citation type="submission" date="2020-05" db="UniProtKB">
        <authorList>
            <consortium name="EnsemblMetazoa"/>
        </authorList>
    </citation>
    <scope>IDENTIFICATION</scope>
    <source>
        <strain evidence="1">IAEA</strain>
    </source>
</reference>